<dbReference type="InterPro" id="IPR013780">
    <property type="entry name" value="Glyco_hydro_b"/>
</dbReference>
<dbReference type="Gene3D" id="2.60.40.1180">
    <property type="entry name" value="Golgi alpha-mannosidase II"/>
    <property type="match status" value="1"/>
</dbReference>
<sequence>MKNINRLATIALSSAMLSGPTVSSAQDGEEFVPQWAKRAVWYQIFPERFRNGDPSNDPKMKDILGADPQEPPREWQIHPWGSDWYRLQPYEQANDERELWKHLLRRRYGGDLQGIIDQLDYVSDLGINAIYLNPVFDSPSLHKYDGASYHHIDPNFGPDPEGDRKLMAEENPQDPSSWVWTRADELALKLIDEAHERGIRIIFDGVFNHMGTNSFAFQNLLEYQEESPYKDWFTVESFRNERKGTKFRYSGWFGVESLPEFKEDENGLVEGPRNYVFAATRRWMNPMGKGVGHGIDGWRLDVAYDVHHNFWKAWRNHVKSINPEAYLTAEIVDEPETVKPYFQGDEFDGEMNYNFAFAAAEFFFNPTDTDISVSEFNRKLADLRGLYPQGVAYVVQNLFGSHDANRIGSHIVNRGIGNFRDWGDYFTKSQVTNNPDYSVRKPNRHEIQLQKLFAIFQMTYVGAPMIYYGDEVGMWGANDPDSRKPMIWSDIEYEDEVYMPDGSTRSPDKVAVNTGLLSHYRALIRVRNRNPALQLGDFEPVLIDDERQLYGYQRTYRDNRALVILNNSPREKAVSTAILGDSRWRDVLNEKGQAFDHQPNDMAIDARDGLILIRER</sequence>
<feature type="domain" description="Glycosyl hydrolase family 13 catalytic" evidence="4">
    <location>
        <begin position="43"/>
        <end position="527"/>
    </location>
</feature>
<dbReference type="InterPro" id="IPR017853">
    <property type="entry name" value="GH"/>
</dbReference>
<evidence type="ECO:0000256" key="1">
    <source>
        <dbReference type="ARBA" id="ARBA00022801"/>
    </source>
</evidence>
<accession>A0ABW5E7W1</accession>
<dbReference type="Proteomes" id="UP001597425">
    <property type="component" value="Unassembled WGS sequence"/>
</dbReference>
<evidence type="ECO:0000256" key="2">
    <source>
        <dbReference type="ARBA" id="ARBA00023295"/>
    </source>
</evidence>
<proteinExistence type="predicted"/>
<evidence type="ECO:0000313" key="6">
    <source>
        <dbReference type="Proteomes" id="UP001597425"/>
    </source>
</evidence>
<dbReference type="PANTHER" id="PTHR10357:SF210">
    <property type="entry name" value="MALTODEXTRIN GLUCOSIDASE"/>
    <property type="match status" value="1"/>
</dbReference>
<evidence type="ECO:0000259" key="4">
    <source>
        <dbReference type="SMART" id="SM00642"/>
    </source>
</evidence>
<dbReference type="InterPro" id="IPR006047">
    <property type="entry name" value="GH13_cat_dom"/>
</dbReference>
<dbReference type="Pfam" id="PF00128">
    <property type="entry name" value="Alpha-amylase"/>
    <property type="match status" value="3"/>
</dbReference>
<comment type="caution">
    <text evidence="5">The sequence shown here is derived from an EMBL/GenBank/DDBJ whole genome shotgun (WGS) entry which is preliminary data.</text>
</comment>
<reference evidence="6" key="1">
    <citation type="journal article" date="2019" name="Int. J. Syst. Evol. Microbiol.">
        <title>The Global Catalogue of Microorganisms (GCM) 10K type strain sequencing project: providing services to taxonomists for standard genome sequencing and annotation.</title>
        <authorList>
            <consortium name="The Broad Institute Genomics Platform"/>
            <consortium name="The Broad Institute Genome Sequencing Center for Infectious Disease"/>
            <person name="Wu L."/>
            <person name="Ma J."/>
        </authorList>
    </citation>
    <scope>NUCLEOTIDE SEQUENCE [LARGE SCALE GENOMIC DNA]</scope>
    <source>
        <strain evidence="6">KCTC 12848</strain>
    </source>
</reference>
<evidence type="ECO:0000313" key="5">
    <source>
        <dbReference type="EMBL" id="MFD2309402.1"/>
    </source>
</evidence>
<dbReference type="EMBL" id="JBHUJD010000003">
    <property type="protein sequence ID" value="MFD2309402.1"/>
    <property type="molecule type" value="Genomic_DNA"/>
</dbReference>
<name>A0ABW5E7W1_9GAMM</name>
<dbReference type="PANTHER" id="PTHR10357">
    <property type="entry name" value="ALPHA-AMYLASE FAMILY MEMBER"/>
    <property type="match status" value="1"/>
</dbReference>
<dbReference type="CDD" id="cd11338">
    <property type="entry name" value="AmyAc_CMD"/>
    <property type="match status" value="1"/>
</dbReference>
<keyword evidence="2" id="KW-0326">Glycosidase</keyword>
<feature type="signal peptide" evidence="3">
    <location>
        <begin position="1"/>
        <end position="25"/>
    </location>
</feature>
<dbReference type="SUPFAM" id="SSF51011">
    <property type="entry name" value="Glycosyl hydrolase domain"/>
    <property type="match status" value="1"/>
</dbReference>
<evidence type="ECO:0000256" key="3">
    <source>
        <dbReference type="SAM" id="SignalP"/>
    </source>
</evidence>
<gene>
    <name evidence="5" type="ORF">ACFSKX_03145</name>
</gene>
<feature type="chain" id="PRO_5047502533" evidence="3">
    <location>
        <begin position="26"/>
        <end position="616"/>
    </location>
</feature>
<keyword evidence="1 5" id="KW-0378">Hydrolase</keyword>
<keyword evidence="6" id="KW-1185">Reference proteome</keyword>
<organism evidence="5 6">
    <name type="scientific">Microbulbifer halophilus</name>
    <dbReference type="NCBI Taxonomy" id="453963"/>
    <lineage>
        <taxon>Bacteria</taxon>
        <taxon>Pseudomonadati</taxon>
        <taxon>Pseudomonadota</taxon>
        <taxon>Gammaproteobacteria</taxon>
        <taxon>Cellvibrionales</taxon>
        <taxon>Microbulbiferaceae</taxon>
        <taxon>Microbulbifer</taxon>
    </lineage>
</organism>
<protein>
    <submittedName>
        <fullName evidence="5">Glycoside hydrolase family 13 protein</fullName>
    </submittedName>
</protein>
<keyword evidence="3" id="KW-0732">Signal</keyword>
<dbReference type="GO" id="GO:0016787">
    <property type="term" value="F:hydrolase activity"/>
    <property type="evidence" value="ECO:0007669"/>
    <property type="project" value="UniProtKB-KW"/>
</dbReference>
<dbReference type="Gene3D" id="3.20.20.80">
    <property type="entry name" value="Glycosidases"/>
    <property type="match status" value="1"/>
</dbReference>
<dbReference type="SUPFAM" id="SSF51445">
    <property type="entry name" value="(Trans)glycosidases"/>
    <property type="match status" value="1"/>
</dbReference>
<dbReference type="SMART" id="SM00642">
    <property type="entry name" value="Aamy"/>
    <property type="match status" value="1"/>
</dbReference>
<dbReference type="RefSeq" id="WP_265720880.1">
    <property type="nucleotide sequence ID" value="NZ_JAPIVK010000006.1"/>
</dbReference>